<evidence type="ECO:0000313" key="5">
    <source>
        <dbReference type="EMBL" id="EJS41241.1"/>
    </source>
</evidence>
<dbReference type="InterPro" id="IPR001810">
    <property type="entry name" value="F-box_dom"/>
</dbReference>
<evidence type="ECO:0000259" key="4">
    <source>
        <dbReference type="PROSITE" id="PS50181"/>
    </source>
</evidence>
<dbReference type="AlphaFoldDB" id="J8PXS1"/>
<protein>
    <submittedName>
        <fullName evidence="5">Prp4p</fullName>
    </submittedName>
</protein>
<evidence type="ECO:0000256" key="2">
    <source>
        <dbReference type="ARBA" id="ARBA00022737"/>
    </source>
</evidence>
<gene>
    <name evidence="5" type="ORF">SU7_3725</name>
</gene>
<dbReference type="SMART" id="SM00500">
    <property type="entry name" value="SFM"/>
    <property type="match status" value="1"/>
</dbReference>
<dbReference type="PANTHER" id="PTHR19846:SF0">
    <property type="entry name" value="PRE-MRNA PROCESSING FACTOR 4"/>
    <property type="match status" value="1"/>
</dbReference>
<feature type="repeat" description="WD" evidence="3">
    <location>
        <begin position="346"/>
        <end position="387"/>
    </location>
</feature>
<dbReference type="HOGENOM" id="CLU_000288_57_20_1"/>
<dbReference type="Gene3D" id="2.130.10.10">
    <property type="entry name" value="YVTN repeat-like/Quinoprotein amine dehydrogenase"/>
    <property type="match status" value="2"/>
</dbReference>
<dbReference type="OrthoDB" id="540662at2759"/>
<dbReference type="PROSITE" id="PS50181">
    <property type="entry name" value="FBOX"/>
    <property type="match status" value="1"/>
</dbReference>
<dbReference type="PROSITE" id="PS50082">
    <property type="entry name" value="WD_REPEATS_2"/>
    <property type="match status" value="4"/>
</dbReference>
<dbReference type="GO" id="GO:0046540">
    <property type="term" value="C:U4/U6 x U5 tri-snRNP complex"/>
    <property type="evidence" value="ECO:0007669"/>
    <property type="project" value="TreeGrafter"/>
</dbReference>
<evidence type="ECO:0000313" key="6">
    <source>
        <dbReference type="Proteomes" id="UP000006968"/>
    </source>
</evidence>
<dbReference type="PRINTS" id="PR00320">
    <property type="entry name" value="GPROTEINBRPT"/>
</dbReference>
<dbReference type="InterPro" id="IPR014906">
    <property type="entry name" value="PRP4-like"/>
</dbReference>
<keyword evidence="2" id="KW-0677">Repeat</keyword>
<dbReference type="PROSITE" id="PS50294">
    <property type="entry name" value="WD_REPEATS_REGION"/>
    <property type="match status" value="4"/>
</dbReference>
<feature type="repeat" description="WD" evidence="3">
    <location>
        <begin position="434"/>
        <end position="466"/>
    </location>
</feature>
<organism evidence="5 6">
    <name type="scientific">Saccharomyces arboricola (strain H-6 / AS 2.3317 / CBS 10644)</name>
    <name type="common">Yeast</name>
    <dbReference type="NCBI Taxonomy" id="1160507"/>
    <lineage>
        <taxon>Eukaryota</taxon>
        <taxon>Fungi</taxon>
        <taxon>Dikarya</taxon>
        <taxon>Ascomycota</taxon>
        <taxon>Saccharomycotina</taxon>
        <taxon>Saccharomycetes</taxon>
        <taxon>Saccharomycetales</taxon>
        <taxon>Saccharomycetaceae</taxon>
        <taxon>Saccharomyces</taxon>
    </lineage>
</organism>
<reference evidence="5 6" key="1">
    <citation type="journal article" date="2013" name="BMC Genomics">
        <title>High quality de novo sequencing and assembly of the Saccharomyces arboricolus genome.</title>
        <authorList>
            <person name="Liti G."/>
            <person name="Nguyen Ba A.N."/>
            <person name="Blythe M."/>
            <person name="Mueller C.A."/>
            <person name="Bergstroem A."/>
            <person name="Cubillos F.A."/>
            <person name="Dafhnis-Calas F."/>
            <person name="Khoshraftar S."/>
            <person name="Malla S."/>
            <person name="Mehta N."/>
            <person name="Siow C.C."/>
            <person name="Warringer J."/>
            <person name="Moses A.M."/>
            <person name="Louis E.J."/>
            <person name="Nieduszynski C.A."/>
        </authorList>
    </citation>
    <scope>NUCLEOTIDE SEQUENCE [LARGE SCALE GENOMIC DNA]</scope>
    <source>
        <strain evidence="6">H-6 / AS 2.3317 / CBS 10644</strain>
    </source>
</reference>
<comment type="caution">
    <text evidence="5">The sequence shown here is derived from an EMBL/GenBank/DDBJ whole genome shotgun (WGS) entry which is preliminary data.</text>
</comment>
<dbReference type="GO" id="GO:0030621">
    <property type="term" value="F:U4 snRNA binding"/>
    <property type="evidence" value="ECO:0007669"/>
    <property type="project" value="TreeGrafter"/>
</dbReference>
<dbReference type="InterPro" id="IPR020472">
    <property type="entry name" value="WD40_PAC1"/>
</dbReference>
<dbReference type="PANTHER" id="PTHR19846">
    <property type="entry name" value="WD40 REPEAT PROTEIN"/>
    <property type="match status" value="1"/>
</dbReference>
<dbReference type="SMART" id="SM00320">
    <property type="entry name" value="WD40"/>
    <property type="match status" value="7"/>
</dbReference>
<keyword evidence="1 3" id="KW-0853">WD repeat</keyword>
<feature type="repeat" description="WD" evidence="3">
    <location>
        <begin position="304"/>
        <end position="345"/>
    </location>
</feature>
<dbReference type="CDD" id="cd00200">
    <property type="entry name" value="WD40"/>
    <property type="match status" value="1"/>
</dbReference>
<dbReference type="InterPro" id="IPR019775">
    <property type="entry name" value="WD40_repeat_CS"/>
</dbReference>
<dbReference type="SUPFAM" id="SSF50978">
    <property type="entry name" value="WD40 repeat-like"/>
    <property type="match status" value="1"/>
</dbReference>
<dbReference type="Pfam" id="PF00400">
    <property type="entry name" value="WD40"/>
    <property type="match status" value="6"/>
</dbReference>
<dbReference type="Proteomes" id="UP000006968">
    <property type="component" value="Chromosome XVI"/>
</dbReference>
<dbReference type="InterPro" id="IPR001680">
    <property type="entry name" value="WD40_rpt"/>
</dbReference>
<keyword evidence="6" id="KW-1185">Reference proteome</keyword>
<dbReference type="GO" id="GO:0017070">
    <property type="term" value="F:U6 snRNA binding"/>
    <property type="evidence" value="ECO:0007669"/>
    <property type="project" value="TreeGrafter"/>
</dbReference>
<sequence>MNERIAFENLPVDLQHKGVTQNESTADTLSQLPHERLQAILEKVPEDDLEVRRLLSVLKKAEVVENEDVKQRRRRLAEVLMADEIDLGDIINKEYIRVEEDDEEEDDEEFFTPATSELVFARKFLIEYSLEKSRKRLQAELQEHLNFNAKQELLSRRAELQRMSNLELAGSQVVSTRPISAVSLSPDNMNVATGSWAGDLRILNTQTLQPLAQKIDSHVGKIGAVQWHPASNNQMVSCAEDGLIKNFQYLNEEGEIRLLGDLVGHERRVSDVKYHPSGKYIGSASHDMTWRLWDASTHQELLLQEGHTKGVFSLSFQCDGSLVCSGGMDSFSMIWDIRSGNKIMTLTGHSKPVYTVAWSTNGYQVATGGGDGLINVWDIRQREGGQVNQILAHRNIVTQVQFSKDDGGKKLISCGYDNLINVYSSDNWLKAASLEGHTDKIISLDISNDSRFLVSGGWDRSVKLWN</sequence>
<accession>J8PXS1</accession>
<proteinExistence type="predicted"/>
<feature type="domain" description="F-box" evidence="4">
    <location>
        <begin position="26"/>
        <end position="73"/>
    </location>
</feature>
<feature type="repeat" description="WD" evidence="3">
    <location>
        <begin position="262"/>
        <end position="303"/>
    </location>
</feature>
<dbReference type="GO" id="GO:0000398">
    <property type="term" value="P:mRNA splicing, via spliceosome"/>
    <property type="evidence" value="ECO:0007669"/>
    <property type="project" value="TreeGrafter"/>
</dbReference>
<evidence type="ECO:0000256" key="1">
    <source>
        <dbReference type="ARBA" id="ARBA00022574"/>
    </source>
</evidence>
<dbReference type="InterPro" id="IPR036322">
    <property type="entry name" value="WD40_repeat_dom_sf"/>
</dbReference>
<dbReference type="InterPro" id="IPR015943">
    <property type="entry name" value="WD40/YVTN_repeat-like_dom_sf"/>
</dbReference>
<dbReference type="PROSITE" id="PS00678">
    <property type="entry name" value="WD_REPEATS_1"/>
    <property type="match status" value="3"/>
</dbReference>
<name>J8PXS1_SACAR</name>
<evidence type="ECO:0000256" key="3">
    <source>
        <dbReference type="PROSITE-ProRule" id="PRU00221"/>
    </source>
</evidence>
<dbReference type="EMBL" id="ALIE01000197">
    <property type="protein sequence ID" value="EJS41241.1"/>
    <property type="molecule type" value="Genomic_DNA"/>
</dbReference>